<proteinExistence type="predicted"/>
<keyword evidence="2" id="KW-1185">Reference proteome</keyword>
<reference evidence="1" key="1">
    <citation type="submission" date="2020-11" db="EMBL/GenBank/DDBJ databases">
        <title>Adaptations for nitrogen fixation in a non-lichenized fungal sporocarp promotes dispersal by wood-feeding termites.</title>
        <authorList>
            <consortium name="DOE Joint Genome Institute"/>
            <person name="Koch R.A."/>
            <person name="Yoon G."/>
            <person name="Arayal U."/>
            <person name="Lail K."/>
            <person name="Amirebrahimi M."/>
            <person name="Labutti K."/>
            <person name="Lipzen A."/>
            <person name="Riley R."/>
            <person name="Barry K."/>
            <person name="Henrissat B."/>
            <person name="Grigoriev I.V."/>
            <person name="Herr J.R."/>
            <person name="Aime M.C."/>
        </authorList>
    </citation>
    <scope>NUCLEOTIDE SEQUENCE</scope>
    <source>
        <strain evidence="1">MCA 3950</strain>
    </source>
</reference>
<evidence type="ECO:0000313" key="1">
    <source>
        <dbReference type="EMBL" id="KAG7453143.1"/>
    </source>
</evidence>
<gene>
    <name evidence="1" type="ORF">BT62DRAFT_1017400</name>
</gene>
<dbReference type="OrthoDB" id="3000903at2759"/>
<name>A0A9P7W6Q2_9AGAR</name>
<organism evidence="1 2">
    <name type="scientific">Guyanagaster necrorhizus</name>
    <dbReference type="NCBI Taxonomy" id="856835"/>
    <lineage>
        <taxon>Eukaryota</taxon>
        <taxon>Fungi</taxon>
        <taxon>Dikarya</taxon>
        <taxon>Basidiomycota</taxon>
        <taxon>Agaricomycotina</taxon>
        <taxon>Agaricomycetes</taxon>
        <taxon>Agaricomycetidae</taxon>
        <taxon>Agaricales</taxon>
        <taxon>Marasmiineae</taxon>
        <taxon>Physalacriaceae</taxon>
        <taxon>Guyanagaster</taxon>
    </lineage>
</organism>
<accession>A0A9P7W6Q2</accession>
<dbReference type="AlphaFoldDB" id="A0A9P7W6Q2"/>
<sequence>MFHTTINFSLDFAVKWIRAHMFSFQEATAITAVLEDILAACAIHVHDEVPGWNELYYDRILAYERLILVSPTACSFRDLQLKLNIMAVSWSRREAANLTLHRVPAAYDVFLQNQCLQYFGVRALHVGWVRVICAYCTGISAMMLQGLDGITTLQQQVDYLHQPQNLFAACCILATQQDESIDRTVVGNDIKALVRLRPRDAVWDECRNLCLVSELARHRQVKMDAVKYAIRVLDIFFDAEVHDPVSPLASLRRSVGRKVLEWCTGRSLDDKSGQGQQV</sequence>
<dbReference type="RefSeq" id="XP_043046643.1">
    <property type="nucleotide sequence ID" value="XM_043178239.1"/>
</dbReference>
<protein>
    <submittedName>
        <fullName evidence="1">Uncharacterized protein</fullName>
    </submittedName>
</protein>
<dbReference type="EMBL" id="MU250523">
    <property type="protein sequence ID" value="KAG7453143.1"/>
    <property type="molecule type" value="Genomic_DNA"/>
</dbReference>
<dbReference type="GeneID" id="66100526"/>
<dbReference type="Proteomes" id="UP000812287">
    <property type="component" value="Unassembled WGS sequence"/>
</dbReference>
<comment type="caution">
    <text evidence="1">The sequence shown here is derived from an EMBL/GenBank/DDBJ whole genome shotgun (WGS) entry which is preliminary data.</text>
</comment>
<evidence type="ECO:0000313" key="2">
    <source>
        <dbReference type="Proteomes" id="UP000812287"/>
    </source>
</evidence>